<evidence type="ECO:0000256" key="8">
    <source>
        <dbReference type="RuleBase" id="RU363032"/>
    </source>
</evidence>
<accession>A0A3M8D4T5</accession>
<feature type="transmembrane region" description="Helical" evidence="8">
    <location>
        <begin position="66"/>
        <end position="88"/>
    </location>
</feature>
<feature type="transmembrane region" description="Helical" evidence="8">
    <location>
        <begin position="390"/>
        <end position="414"/>
    </location>
</feature>
<dbReference type="Gene3D" id="1.10.3720.10">
    <property type="entry name" value="MetI-like"/>
    <property type="match status" value="2"/>
</dbReference>
<dbReference type="PANTHER" id="PTHR43357:SF3">
    <property type="entry name" value="FE(3+)-TRANSPORT SYSTEM PERMEASE PROTEIN FBPB 2"/>
    <property type="match status" value="1"/>
</dbReference>
<comment type="caution">
    <text evidence="10">The sequence shown here is derived from an EMBL/GenBank/DDBJ whole genome shotgun (WGS) entry which is preliminary data.</text>
</comment>
<gene>
    <name evidence="10" type="ORF">EDM58_05565</name>
</gene>
<dbReference type="InterPro" id="IPR000515">
    <property type="entry name" value="MetI-like"/>
</dbReference>
<evidence type="ECO:0000256" key="4">
    <source>
        <dbReference type="ARBA" id="ARBA00022519"/>
    </source>
</evidence>
<dbReference type="Proteomes" id="UP000281915">
    <property type="component" value="Unassembled WGS sequence"/>
</dbReference>
<comment type="similarity">
    <text evidence="8">Belongs to the binding-protein-dependent transport system permease family.</text>
</comment>
<feature type="domain" description="ABC transmembrane type-1" evidence="9">
    <location>
        <begin position="62"/>
        <end position="263"/>
    </location>
</feature>
<comment type="subcellular location">
    <subcellularLocation>
        <location evidence="1">Cell inner membrane</location>
        <topology evidence="1">Multi-pass membrane protein</topology>
    </subcellularLocation>
    <subcellularLocation>
        <location evidence="8">Cell membrane</location>
        <topology evidence="8">Multi-pass membrane protein</topology>
    </subcellularLocation>
</comment>
<evidence type="ECO:0000313" key="11">
    <source>
        <dbReference type="Proteomes" id="UP000281915"/>
    </source>
</evidence>
<organism evidence="10 11">
    <name type="scientific">Brevibacillus panacihumi</name>
    <dbReference type="NCBI Taxonomy" id="497735"/>
    <lineage>
        <taxon>Bacteria</taxon>
        <taxon>Bacillati</taxon>
        <taxon>Bacillota</taxon>
        <taxon>Bacilli</taxon>
        <taxon>Bacillales</taxon>
        <taxon>Paenibacillaceae</taxon>
        <taxon>Brevibacillus</taxon>
    </lineage>
</organism>
<dbReference type="GO" id="GO:0005886">
    <property type="term" value="C:plasma membrane"/>
    <property type="evidence" value="ECO:0007669"/>
    <property type="project" value="UniProtKB-SubCell"/>
</dbReference>
<keyword evidence="4" id="KW-0997">Cell inner membrane</keyword>
<feature type="transmembrane region" description="Helical" evidence="8">
    <location>
        <begin position="426"/>
        <end position="443"/>
    </location>
</feature>
<evidence type="ECO:0000256" key="5">
    <source>
        <dbReference type="ARBA" id="ARBA00022692"/>
    </source>
</evidence>
<dbReference type="InterPro" id="IPR035906">
    <property type="entry name" value="MetI-like_sf"/>
</dbReference>
<feature type="transmembrane region" description="Helical" evidence="8">
    <location>
        <begin position="526"/>
        <end position="549"/>
    </location>
</feature>
<evidence type="ECO:0000256" key="6">
    <source>
        <dbReference type="ARBA" id="ARBA00022989"/>
    </source>
</evidence>
<dbReference type="RefSeq" id="WP_122912482.1">
    <property type="nucleotide sequence ID" value="NZ_RHHT01000008.1"/>
</dbReference>
<proteinExistence type="inferred from homology"/>
<keyword evidence="2 8" id="KW-0813">Transport</keyword>
<evidence type="ECO:0000256" key="3">
    <source>
        <dbReference type="ARBA" id="ARBA00022475"/>
    </source>
</evidence>
<feature type="transmembrane region" description="Helical" evidence="8">
    <location>
        <begin position="246"/>
        <end position="266"/>
    </location>
</feature>
<dbReference type="CDD" id="cd06261">
    <property type="entry name" value="TM_PBP2"/>
    <property type="match status" value="2"/>
</dbReference>
<evidence type="ECO:0000256" key="2">
    <source>
        <dbReference type="ARBA" id="ARBA00022448"/>
    </source>
</evidence>
<evidence type="ECO:0000256" key="7">
    <source>
        <dbReference type="ARBA" id="ARBA00023136"/>
    </source>
</evidence>
<dbReference type="Pfam" id="PF00528">
    <property type="entry name" value="BPD_transp_1"/>
    <property type="match status" value="2"/>
</dbReference>
<evidence type="ECO:0000313" key="10">
    <source>
        <dbReference type="EMBL" id="RNB82853.1"/>
    </source>
</evidence>
<evidence type="ECO:0000256" key="1">
    <source>
        <dbReference type="ARBA" id="ARBA00004429"/>
    </source>
</evidence>
<keyword evidence="7 8" id="KW-0472">Membrane</keyword>
<feature type="transmembrane region" description="Helical" evidence="8">
    <location>
        <begin position="140"/>
        <end position="163"/>
    </location>
</feature>
<keyword evidence="3" id="KW-1003">Cell membrane</keyword>
<dbReference type="AlphaFoldDB" id="A0A3M8D4T5"/>
<feature type="transmembrane region" description="Helical" evidence="8">
    <location>
        <begin position="12"/>
        <end position="34"/>
    </location>
</feature>
<dbReference type="EMBL" id="RHHT01000008">
    <property type="protein sequence ID" value="RNB82853.1"/>
    <property type="molecule type" value="Genomic_DNA"/>
</dbReference>
<feature type="transmembrane region" description="Helical" evidence="8">
    <location>
        <begin position="299"/>
        <end position="323"/>
    </location>
</feature>
<feature type="domain" description="ABC transmembrane type-1" evidence="9">
    <location>
        <begin position="355"/>
        <end position="547"/>
    </location>
</feature>
<feature type="transmembrane region" description="Helical" evidence="8">
    <location>
        <begin position="354"/>
        <end position="378"/>
    </location>
</feature>
<keyword evidence="6 8" id="KW-1133">Transmembrane helix</keyword>
<feature type="transmembrane region" description="Helical" evidence="8">
    <location>
        <begin position="100"/>
        <end position="120"/>
    </location>
</feature>
<keyword evidence="5 8" id="KW-0812">Transmembrane</keyword>
<dbReference type="SUPFAM" id="SSF161098">
    <property type="entry name" value="MetI-like"/>
    <property type="match status" value="2"/>
</dbReference>
<feature type="transmembrane region" description="Helical" evidence="8">
    <location>
        <begin position="479"/>
        <end position="506"/>
    </location>
</feature>
<dbReference type="PROSITE" id="PS50928">
    <property type="entry name" value="ABC_TM1"/>
    <property type="match status" value="2"/>
</dbReference>
<dbReference type="PANTHER" id="PTHR43357">
    <property type="entry name" value="INNER MEMBRANE ABC TRANSPORTER PERMEASE PROTEIN YDCV"/>
    <property type="match status" value="1"/>
</dbReference>
<reference evidence="10 11" key="1">
    <citation type="submission" date="2018-10" db="EMBL/GenBank/DDBJ databases">
        <title>Phylogenomics of Brevibacillus.</title>
        <authorList>
            <person name="Dunlap C."/>
        </authorList>
    </citation>
    <scope>NUCLEOTIDE SEQUENCE [LARGE SCALE GENOMIC DNA]</scope>
    <source>
        <strain evidence="10 11">JCM 15085</strain>
    </source>
</reference>
<sequence length="555" mass="61688">MKPSTSARINRSWGVALALVLMTLLVVTPLLFILHTSVTPNDQWNVLAPLQVIMDAELSVVLTNSIILGFWVVAGASILALPMSFLTAKTSLARHKWLDVVLIIPFMTPPYIGSMGWMLFMQRRGFLEQMAPFTEELTPYFFSLFGMVAIMSLHLFPFLYLILRNALRRIGAGYEEAGAVYGGGFVYRFRRIFVPLLLGSYAMGALLVFVKTIAEFGTPATFGRKIGYHVLTSEIHRFTSSWPIDFSKATALASVLLATCLIFWYGQNLISRRYDYQTLGGKGSKVKLIHLKGWGRFTAWGYIVFLLATAIGIPYFSILVASLQKLRGDGLRWGNFTLEHYQRLLTWGSPGMEALLNSLGLALITATIAVVIGTFLAMQIKHASRVSERVTDVFSLLPNTVPGIVTVVGLILLWNAPWMPIKIYNTYGMVVLTYVVLFLPYTVQYVKSGYQQIDASLTNAGRVFGGTPWYTFRRVVLPLLVPGMMAGWMMTFTISIRELVASLMILPPSMKVSATYIYAQFEQGEVSLGMAMAVISVGLTTIVLAVMNYRGADRT</sequence>
<protein>
    <submittedName>
        <fullName evidence="10">Iron ABC transporter permease</fullName>
    </submittedName>
</protein>
<name>A0A3M8D4T5_9BACL</name>
<feature type="transmembrane region" description="Helical" evidence="8">
    <location>
        <begin position="192"/>
        <end position="214"/>
    </location>
</feature>
<evidence type="ECO:0000259" key="9">
    <source>
        <dbReference type="PROSITE" id="PS50928"/>
    </source>
</evidence>
<dbReference type="GO" id="GO:0055085">
    <property type="term" value="P:transmembrane transport"/>
    <property type="evidence" value="ECO:0007669"/>
    <property type="project" value="InterPro"/>
</dbReference>